<dbReference type="InterPro" id="IPR044159">
    <property type="entry name" value="IQM"/>
</dbReference>
<dbReference type="AlphaFoldDB" id="A0A4Y7IDG8"/>
<keyword evidence="3" id="KW-0963">Cytoplasm</keyword>
<dbReference type="EMBL" id="CM010715">
    <property type="protein sequence ID" value="RZC45475.1"/>
    <property type="molecule type" value="Genomic_DNA"/>
</dbReference>
<dbReference type="STRING" id="3469.A0A4Y7IDG8"/>
<protein>
    <submittedName>
        <fullName evidence="5">Uncharacterized protein</fullName>
    </submittedName>
</protein>
<accession>A0A4Y7IDG8</accession>
<evidence type="ECO:0000256" key="3">
    <source>
        <dbReference type="ARBA" id="ARBA00022490"/>
    </source>
</evidence>
<dbReference type="Proteomes" id="UP000316621">
    <property type="component" value="Chromosome 1"/>
</dbReference>
<evidence type="ECO:0000256" key="2">
    <source>
        <dbReference type="ARBA" id="ARBA00004496"/>
    </source>
</evidence>
<organism evidence="5 6">
    <name type="scientific">Papaver somniferum</name>
    <name type="common">Opium poppy</name>
    <dbReference type="NCBI Taxonomy" id="3469"/>
    <lineage>
        <taxon>Eukaryota</taxon>
        <taxon>Viridiplantae</taxon>
        <taxon>Streptophyta</taxon>
        <taxon>Embryophyta</taxon>
        <taxon>Tracheophyta</taxon>
        <taxon>Spermatophyta</taxon>
        <taxon>Magnoliopsida</taxon>
        <taxon>Ranunculales</taxon>
        <taxon>Papaveraceae</taxon>
        <taxon>Papaveroideae</taxon>
        <taxon>Papaver</taxon>
    </lineage>
</organism>
<dbReference type="GO" id="GO:0005737">
    <property type="term" value="C:cytoplasm"/>
    <property type="evidence" value="ECO:0007669"/>
    <property type="project" value="UniProtKB-SubCell"/>
</dbReference>
<evidence type="ECO:0000313" key="6">
    <source>
        <dbReference type="Proteomes" id="UP000316621"/>
    </source>
</evidence>
<gene>
    <name evidence="5" type="ORF">C5167_038411</name>
</gene>
<evidence type="ECO:0000256" key="1">
    <source>
        <dbReference type="ARBA" id="ARBA00004123"/>
    </source>
</evidence>
<dbReference type="PANTHER" id="PTHR31250:SF27">
    <property type="entry name" value="IQ DOMAIN-CONTAINING PROTEIN IQM5"/>
    <property type="match status" value="1"/>
</dbReference>
<evidence type="ECO:0000256" key="4">
    <source>
        <dbReference type="ARBA" id="ARBA00023242"/>
    </source>
</evidence>
<reference evidence="5 6" key="1">
    <citation type="journal article" date="2018" name="Science">
        <title>The opium poppy genome and morphinan production.</title>
        <authorList>
            <person name="Guo L."/>
            <person name="Winzer T."/>
            <person name="Yang X."/>
            <person name="Li Y."/>
            <person name="Ning Z."/>
            <person name="He Z."/>
            <person name="Teodor R."/>
            <person name="Lu Y."/>
            <person name="Bowser T.A."/>
            <person name="Graham I.A."/>
            <person name="Ye K."/>
        </authorList>
    </citation>
    <scope>NUCLEOTIDE SEQUENCE [LARGE SCALE GENOMIC DNA]</scope>
    <source>
        <strain evidence="6">cv. HN1</strain>
        <tissue evidence="5">Leaves</tissue>
    </source>
</reference>
<dbReference type="PANTHER" id="PTHR31250">
    <property type="entry name" value="IQ DOMAIN-CONTAINING PROTEIN IQM3"/>
    <property type="match status" value="1"/>
</dbReference>
<comment type="subcellular location">
    <subcellularLocation>
        <location evidence="2">Cytoplasm</location>
    </subcellularLocation>
    <subcellularLocation>
        <location evidence="1">Nucleus</location>
    </subcellularLocation>
</comment>
<keyword evidence="4" id="KW-0539">Nucleus</keyword>
<proteinExistence type="predicted"/>
<evidence type="ECO:0000313" key="5">
    <source>
        <dbReference type="EMBL" id="RZC45475.1"/>
    </source>
</evidence>
<keyword evidence="6" id="KW-1185">Reference proteome</keyword>
<dbReference type="Gramene" id="RZC45475">
    <property type="protein sequence ID" value="RZC45475"/>
    <property type="gene ID" value="C5167_038411"/>
</dbReference>
<dbReference type="GO" id="GO:0005634">
    <property type="term" value="C:nucleus"/>
    <property type="evidence" value="ECO:0007669"/>
    <property type="project" value="UniProtKB-SubCell"/>
</dbReference>
<name>A0A4Y7IDG8_PAPSO</name>
<sequence>MLSPMVSANNIDTLKEFWLIAPKGSKLIIPVVEPTKFIYFSTRPVNEHYVSASAVRLQKVYKCYRTWRNRADCAVVVQELWWDIGLFQVVSFFNIEKPEIIVS</sequence>